<feature type="domain" description="Sporulation stage II protein D amidase enhancer LytB N-terminal" evidence="2">
    <location>
        <begin position="74"/>
        <end position="177"/>
    </location>
</feature>
<dbReference type="InterPro" id="IPR051922">
    <property type="entry name" value="Bact_Sporulation_Assoc"/>
</dbReference>
<keyword evidence="1" id="KW-0472">Membrane</keyword>
<dbReference type="Proteomes" id="UP000775179">
    <property type="component" value="Unassembled WGS sequence"/>
</dbReference>
<gene>
    <name evidence="3" type="primary">spoIID</name>
    <name evidence="3" type="ORF">K4H94_09315</name>
</gene>
<keyword evidence="1" id="KW-1133">Transmembrane helix</keyword>
<dbReference type="EMBL" id="JAIFTX010000019">
    <property type="protein sequence ID" value="MBX7291213.1"/>
    <property type="molecule type" value="Genomic_DNA"/>
</dbReference>
<dbReference type="InterPro" id="IPR013486">
    <property type="entry name" value="SpoIID/LytB"/>
</dbReference>
<feature type="transmembrane region" description="Helical" evidence="1">
    <location>
        <begin position="12"/>
        <end position="33"/>
    </location>
</feature>
<dbReference type="Pfam" id="PF08486">
    <property type="entry name" value="SpoIID"/>
    <property type="match status" value="1"/>
</dbReference>
<dbReference type="AlphaFoldDB" id="A0ABD4RIB5"/>
<evidence type="ECO:0000256" key="1">
    <source>
        <dbReference type="SAM" id="Phobius"/>
    </source>
</evidence>
<reference evidence="3 4" key="1">
    <citation type="submission" date="2021-08" db="EMBL/GenBank/DDBJ databases">
        <title>Genome sequence analysis of Clostridium chauvoei strains of European origin and evaluation of typing options for outbreak investigations.</title>
        <authorList>
            <person name="Abdel-Glil M."/>
            <person name="Thomas P."/>
            <person name="Seyboldt C."/>
        </authorList>
    </citation>
    <scope>NUCLEOTIDE SEQUENCE [LARGE SCALE GENOMIC DNA]</scope>
    <source>
        <strain evidence="3 4">S0260-09</strain>
    </source>
</reference>
<dbReference type="GeneID" id="66302610"/>
<organism evidence="3 4">
    <name type="scientific">Clostridium chauvoei</name>
    <dbReference type="NCBI Taxonomy" id="46867"/>
    <lineage>
        <taxon>Bacteria</taxon>
        <taxon>Bacillati</taxon>
        <taxon>Bacillota</taxon>
        <taxon>Clostridia</taxon>
        <taxon>Eubacteriales</taxon>
        <taxon>Clostridiaceae</taxon>
        <taxon>Clostridium</taxon>
    </lineage>
</organism>
<evidence type="ECO:0000259" key="2">
    <source>
        <dbReference type="Pfam" id="PF08486"/>
    </source>
</evidence>
<comment type="caution">
    <text evidence="3">The sequence shown here is derived from an EMBL/GenBank/DDBJ whole genome shotgun (WGS) entry which is preliminary data.</text>
</comment>
<dbReference type="RefSeq" id="WP_021876591.1">
    <property type="nucleotide sequence ID" value="NZ_CP018624.1"/>
</dbReference>
<dbReference type="PANTHER" id="PTHR30032:SF4">
    <property type="entry name" value="AMIDASE ENHANCER"/>
    <property type="match status" value="1"/>
</dbReference>
<dbReference type="PANTHER" id="PTHR30032">
    <property type="entry name" value="N-ACETYLMURAMOYL-L-ALANINE AMIDASE-RELATED"/>
    <property type="match status" value="1"/>
</dbReference>
<accession>A0ABD4RIB5</accession>
<keyword evidence="1" id="KW-0812">Transmembrane</keyword>
<dbReference type="NCBIfam" id="TIGR02870">
    <property type="entry name" value="spore_II_D"/>
    <property type="match status" value="1"/>
</dbReference>
<name>A0ABD4RIB5_9CLOT</name>
<dbReference type="KEGG" id="cchv:BTM20_12060"/>
<proteinExistence type="predicted"/>
<dbReference type="InterPro" id="IPR013693">
    <property type="entry name" value="SpoIID/LytB_N"/>
</dbReference>
<dbReference type="InterPro" id="IPR014225">
    <property type="entry name" value="Spore_II_D_firmicutes"/>
</dbReference>
<dbReference type="SMR" id="A0ABD4RIB5"/>
<protein>
    <submittedName>
        <fullName evidence="3">Stage II sporulation protein D</fullName>
    </submittedName>
</protein>
<evidence type="ECO:0000313" key="4">
    <source>
        <dbReference type="Proteomes" id="UP000775179"/>
    </source>
</evidence>
<dbReference type="NCBIfam" id="TIGR02669">
    <property type="entry name" value="SpoIID_LytB"/>
    <property type="match status" value="1"/>
</dbReference>
<sequence>MKKEITLPEGVTLLITISVLVLFFMIAIPVVVINSADKSNSKEAPTKPPEVVTEKATTIEMDGSETIKVFITNENKVIEVPLEEYVQSVVSGEMPASFEPEALKAQAIAARTYVATKKLKQCEKAKSVGADVCDTTHCQVYLTKESRMNKWSEADKESNWKKIEEAVSATKGQVLTYDGNLVMYPQFFATSSGKTENSVDVFSNSVPYLVSTESSGEEIAPKFTSEKPINIDEFINTINSSYPNASLSADNLSGNIEIIERSEAGGVKQIRVGKEKIKGTDFRHLLKLNSTNFQFEVAGNEVVFKCKGYGHGVGMSQWGANVMAKEGKGYEEILAHYYTGIELKELVFK</sequence>
<evidence type="ECO:0000313" key="3">
    <source>
        <dbReference type="EMBL" id="MBX7291213.1"/>
    </source>
</evidence>